<dbReference type="Pfam" id="PF09623">
    <property type="entry name" value="Cas_NE0113"/>
    <property type="match status" value="1"/>
</dbReference>
<dbReference type="NCBIfam" id="NF040581">
    <property type="entry name" value="cas_Crn1"/>
    <property type="match status" value="1"/>
</dbReference>
<accession>A0A8F5BW89</accession>
<evidence type="ECO:0000259" key="1">
    <source>
        <dbReference type="Pfam" id="PF09623"/>
    </source>
</evidence>
<organism evidence="2 3">
    <name type="scientific">Saccharolobus shibatae</name>
    <dbReference type="NCBI Taxonomy" id="2286"/>
    <lineage>
        <taxon>Archaea</taxon>
        <taxon>Thermoproteota</taxon>
        <taxon>Thermoprotei</taxon>
        <taxon>Sulfolobales</taxon>
        <taxon>Sulfolobaceae</taxon>
        <taxon>Saccharolobus</taxon>
    </lineage>
</organism>
<evidence type="ECO:0000313" key="2">
    <source>
        <dbReference type="EMBL" id="QXJ32592.1"/>
    </source>
</evidence>
<sequence>MVKLVATLGTSPGGVIESFLYLVRKGESIDEIRVVTTTNAEVKKAWKIVRLMFICCIQEKFPKVEISEHPLDIEDIYSEEDLKKVKEFIEKQLNEGDYLDITGGRKSMSVAAALAAKNRGAKIITSIISQDDYNRISKRVRELKDIVEIKNRSECSEQIRETYCSLIVQNARTIEFEI</sequence>
<name>A0A8F5BW89_9CREN</name>
<gene>
    <name evidence="2" type="ORF">J5U21_02243</name>
</gene>
<dbReference type="Proteomes" id="UP000693941">
    <property type="component" value="Chromosome"/>
</dbReference>
<dbReference type="RefSeq" id="WP_218260732.1">
    <property type="nucleotide sequence ID" value="NZ_CP077715.1"/>
</dbReference>
<dbReference type="AlphaFoldDB" id="A0A8F5BW89"/>
<proteinExistence type="predicted"/>
<reference evidence="2" key="1">
    <citation type="journal article" date="2021" name="Environ. Microbiol.">
        <title>New insights into the diversity and evolution of the archaeal mobilome from three complete genomes of Saccharolobus shibatae.</title>
        <authorList>
            <person name="Medvedeva S."/>
            <person name="Brandt D."/>
            <person name="Cvirkaite-Krupovic V."/>
            <person name="Liu Y."/>
            <person name="Severinov K."/>
            <person name="Ishino S."/>
            <person name="Ishino Y."/>
            <person name="Prangishvili D."/>
            <person name="Kalinowski J."/>
            <person name="Krupovic M."/>
        </authorList>
    </citation>
    <scope>NUCLEOTIDE SEQUENCE</scope>
    <source>
        <strain evidence="2">BEU9</strain>
    </source>
</reference>
<dbReference type="InterPro" id="IPR019092">
    <property type="entry name" value="SSO2081-like_dom"/>
</dbReference>
<protein>
    <submittedName>
        <fullName evidence="2">CRISPR-associated protein, Csx12 family</fullName>
    </submittedName>
</protein>
<dbReference type="EMBL" id="CP077715">
    <property type="protein sequence ID" value="QXJ32592.1"/>
    <property type="molecule type" value="Genomic_DNA"/>
</dbReference>
<evidence type="ECO:0000313" key="3">
    <source>
        <dbReference type="Proteomes" id="UP000693941"/>
    </source>
</evidence>
<dbReference type="GeneID" id="65560669"/>
<feature type="domain" description="CRISPR system ring nuclease SSO2081-like" evidence="1">
    <location>
        <begin position="19"/>
        <end position="154"/>
    </location>
</feature>